<proteinExistence type="predicted"/>
<dbReference type="OrthoDB" id="3392460at2"/>
<organism evidence="1 2">
    <name type="scientific">Micromonospora rosaria</name>
    <dbReference type="NCBI Taxonomy" id="47874"/>
    <lineage>
        <taxon>Bacteria</taxon>
        <taxon>Bacillati</taxon>
        <taxon>Actinomycetota</taxon>
        <taxon>Actinomycetes</taxon>
        <taxon>Micromonosporales</taxon>
        <taxon>Micromonosporaceae</taxon>
        <taxon>Micromonospora</taxon>
    </lineage>
</organism>
<reference evidence="1 2" key="1">
    <citation type="submission" date="2016-01" db="EMBL/GenBank/DDBJ databases">
        <title>Whole genome sequence and analysis of Micromonospora rosaria DSM 803, which can produce antibacterial substance rosamicin.</title>
        <authorList>
            <person name="Yang H."/>
            <person name="He X."/>
            <person name="Zhu D."/>
        </authorList>
    </citation>
    <scope>NUCLEOTIDE SEQUENCE [LARGE SCALE GENOMIC DNA]</scope>
    <source>
        <strain evidence="1 2">DSM 803</strain>
    </source>
</reference>
<comment type="caution">
    <text evidence="1">The sequence shown here is derived from an EMBL/GenBank/DDBJ whole genome shotgun (WGS) entry which is preliminary data.</text>
</comment>
<name>A0A136PXX3_9ACTN</name>
<sequence>MSALVVPAGTRLSLAAGEWASHLGLPGAAPLEVRTVAAPAGGVDAAPVGMVWVRGHLPECQRDGCARSWCVRVAVLLDVLYDAVAGSTPGP</sequence>
<accession>A0A136PXX3</accession>
<evidence type="ECO:0000313" key="2">
    <source>
        <dbReference type="Proteomes" id="UP000070620"/>
    </source>
</evidence>
<gene>
    <name evidence="1" type="ORF">AWW66_03175</name>
</gene>
<dbReference type="Proteomes" id="UP000070620">
    <property type="component" value="Unassembled WGS sequence"/>
</dbReference>
<dbReference type="RefSeq" id="WP_067359784.1">
    <property type="nucleotide sequence ID" value="NZ_JBIUBN010000003.1"/>
</dbReference>
<evidence type="ECO:0000313" key="1">
    <source>
        <dbReference type="EMBL" id="KXK63329.1"/>
    </source>
</evidence>
<dbReference type="AlphaFoldDB" id="A0A136PXX3"/>
<keyword evidence="2" id="KW-1185">Reference proteome</keyword>
<protein>
    <submittedName>
        <fullName evidence="1">Uncharacterized protein</fullName>
    </submittedName>
</protein>
<dbReference type="EMBL" id="LRQV01000006">
    <property type="protein sequence ID" value="KXK63329.1"/>
    <property type="molecule type" value="Genomic_DNA"/>
</dbReference>